<keyword evidence="1" id="KW-0472">Membrane</keyword>
<evidence type="ECO:0000313" key="2">
    <source>
        <dbReference type="EMBL" id="KYC88507.1"/>
    </source>
</evidence>
<dbReference type="Proteomes" id="UP000075666">
    <property type="component" value="Unassembled WGS sequence"/>
</dbReference>
<reference evidence="2 3" key="1">
    <citation type="submission" date="2016-01" db="EMBL/GenBank/DDBJ databases">
        <title>Genome Sequences of Twelve Sporeforming Bacillus Species Isolated from Foods.</title>
        <authorList>
            <person name="Berendsen E.M."/>
            <person name="Wells-Bennik M.H."/>
            <person name="Krawcyk A.O."/>
            <person name="De Jong A."/>
            <person name="Holsappel S."/>
            <person name="Eijlander R.T."/>
            <person name="Kuipers O.P."/>
        </authorList>
    </citation>
    <scope>NUCLEOTIDE SEQUENCE [LARGE SCALE GENOMIC DNA]</scope>
    <source>
        <strain evidence="2 3">B4102</strain>
    </source>
</reference>
<name>A0A150KL61_9BACI</name>
<accession>A0A150KL61</accession>
<evidence type="ECO:0000256" key="1">
    <source>
        <dbReference type="SAM" id="Phobius"/>
    </source>
</evidence>
<evidence type="ECO:0000313" key="3">
    <source>
        <dbReference type="Proteomes" id="UP000075666"/>
    </source>
</evidence>
<keyword evidence="1" id="KW-0812">Transmembrane</keyword>
<feature type="transmembrane region" description="Helical" evidence="1">
    <location>
        <begin position="6"/>
        <end position="25"/>
    </location>
</feature>
<dbReference type="PATRIC" id="fig|46224.3.peg.1315"/>
<sequence>MNGIRKYIFIYFFISLIIIIALNLNHQISFQKTNMLPILTIKDVMTIFWANTKYILIGFILAPIGISLLWVIKIPFIIGQGPSLSGIDPGIYYLSSFIHGLGELFVGCILFCFTITHFHLLIKYMNRELSIAHFKAFYGQTIICILPITLAIIFISAIIEVFVSNFIIRAFL</sequence>
<dbReference type="OrthoDB" id="9929646at2"/>
<gene>
    <name evidence="2" type="ORF">B4102_4039</name>
</gene>
<dbReference type="RefSeq" id="WP_066235749.1">
    <property type="nucleotide sequence ID" value="NZ_LQYN01000143.1"/>
</dbReference>
<dbReference type="EMBL" id="LQYN01000143">
    <property type="protein sequence ID" value="KYC88507.1"/>
    <property type="molecule type" value="Genomic_DNA"/>
</dbReference>
<dbReference type="STRING" id="46224.B4102_4039"/>
<comment type="caution">
    <text evidence="2">The sequence shown here is derived from an EMBL/GenBank/DDBJ whole genome shotgun (WGS) entry which is preliminary data.</text>
</comment>
<protein>
    <submittedName>
        <fullName evidence="2">Uncharacterized protein</fullName>
    </submittedName>
</protein>
<feature type="transmembrane region" description="Helical" evidence="1">
    <location>
        <begin position="98"/>
        <end position="122"/>
    </location>
</feature>
<organism evidence="2 3">
    <name type="scientific">Heyndrickxia sporothermodurans</name>
    <dbReference type="NCBI Taxonomy" id="46224"/>
    <lineage>
        <taxon>Bacteria</taxon>
        <taxon>Bacillati</taxon>
        <taxon>Bacillota</taxon>
        <taxon>Bacilli</taxon>
        <taxon>Bacillales</taxon>
        <taxon>Bacillaceae</taxon>
        <taxon>Heyndrickxia</taxon>
    </lineage>
</organism>
<feature type="transmembrane region" description="Helical" evidence="1">
    <location>
        <begin position="143"/>
        <end position="168"/>
    </location>
</feature>
<proteinExistence type="predicted"/>
<keyword evidence="1" id="KW-1133">Transmembrane helix</keyword>
<dbReference type="AlphaFoldDB" id="A0A150KL61"/>
<feature type="transmembrane region" description="Helical" evidence="1">
    <location>
        <begin position="54"/>
        <end position="78"/>
    </location>
</feature>
<keyword evidence="3" id="KW-1185">Reference proteome</keyword>